<dbReference type="EMBL" id="OZ021738">
    <property type="protein sequence ID" value="CAK9320671.1"/>
    <property type="molecule type" value="Genomic_DNA"/>
</dbReference>
<feature type="transmembrane region" description="Helical" evidence="1">
    <location>
        <begin position="12"/>
        <end position="29"/>
    </location>
</feature>
<proteinExistence type="predicted"/>
<sequence length="76" mass="8527">MSRSTSTHPLNLILGFVFLGDPFLALFLLNPTTLQLQEDGGLYLGARNRSFAISMFLLDQEDISSLIPALERFRLL</sequence>
<organism evidence="2 3">
    <name type="scientific">Citrullus colocynthis</name>
    <name type="common">colocynth</name>
    <dbReference type="NCBI Taxonomy" id="252529"/>
    <lineage>
        <taxon>Eukaryota</taxon>
        <taxon>Viridiplantae</taxon>
        <taxon>Streptophyta</taxon>
        <taxon>Embryophyta</taxon>
        <taxon>Tracheophyta</taxon>
        <taxon>Spermatophyta</taxon>
        <taxon>Magnoliopsida</taxon>
        <taxon>eudicotyledons</taxon>
        <taxon>Gunneridae</taxon>
        <taxon>Pentapetalae</taxon>
        <taxon>rosids</taxon>
        <taxon>fabids</taxon>
        <taxon>Cucurbitales</taxon>
        <taxon>Cucurbitaceae</taxon>
        <taxon>Benincaseae</taxon>
        <taxon>Citrullus</taxon>
    </lineage>
</organism>
<dbReference type="Proteomes" id="UP001642487">
    <property type="component" value="Chromosome 4"/>
</dbReference>
<accession>A0ABP0YJV9</accession>
<reference evidence="2 3" key="1">
    <citation type="submission" date="2024-03" db="EMBL/GenBank/DDBJ databases">
        <authorList>
            <person name="Gkanogiannis A."/>
            <person name="Becerra Lopez-Lavalle L."/>
        </authorList>
    </citation>
    <scope>NUCLEOTIDE SEQUENCE [LARGE SCALE GENOMIC DNA]</scope>
</reference>
<keyword evidence="1" id="KW-1133">Transmembrane helix</keyword>
<keyword evidence="1" id="KW-0812">Transmembrane</keyword>
<evidence type="ECO:0000313" key="2">
    <source>
        <dbReference type="EMBL" id="CAK9320671.1"/>
    </source>
</evidence>
<evidence type="ECO:0000313" key="3">
    <source>
        <dbReference type="Proteomes" id="UP001642487"/>
    </source>
</evidence>
<name>A0ABP0YJV9_9ROSI</name>
<gene>
    <name evidence="2" type="ORF">CITCOLO1_LOCUS12726</name>
</gene>
<protein>
    <submittedName>
        <fullName evidence="2">Uncharacterized protein</fullName>
    </submittedName>
</protein>
<keyword evidence="1" id="KW-0472">Membrane</keyword>
<keyword evidence="3" id="KW-1185">Reference proteome</keyword>
<evidence type="ECO:0000256" key="1">
    <source>
        <dbReference type="SAM" id="Phobius"/>
    </source>
</evidence>